<dbReference type="InterPro" id="IPR027381">
    <property type="entry name" value="LytR/CpsA/Psr_C"/>
</dbReference>
<gene>
    <name evidence="3" type="ORF">QRT04_07175</name>
</gene>
<dbReference type="Pfam" id="PF13399">
    <property type="entry name" value="LytR_C"/>
    <property type="match status" value="1"/>
</dbReference>
<reference evidence="3 4" key="1">
    <citation type="submission" date="2023-06" db="EMBL/GenBank/DDBJ databases">
        <title>Cellulomonas sp. MW4 Whole genome sequence.</title>
        <authorList>
            <person name="Park S."/>
        </authorList>
    </citation>
    <scope>NUCLEOTIDE SEQUENCE [LARGE SCALE GENOMIC DNA]</scope>
    <source>
        <strain evidence="3 4">MW4</strain>
    </source>
</reference>
<name>A0ABT7SET5_9CELL</name>
<keyword evidence="1" id="KW-0812">Transmembrane</keyword>
<dbReference type="Proteomes" id="UP001529338">
    <property type="component" value="Unassembled WGS sequence"/>
</dbReference>
<feature type="transmembrane region" description="Helical" evidence="1">
    <location>
        <begin position="20"/>
        <end position="41"/>
    </location>
</feature>
<keyword evidence="1" id="KW-0472">Membrane</keyword>
<feature type="domain" description="LytR/CpsA/Psr regulator C-terminal" evidence="2">
    <location>
        <begin position="82"/>
        <end position="165"/>
    </location>
</feature>
<keyword evidence="4" id="KW-1185">Reference proteome</keyword>
<dbReference type="EMBL" id="JAUCGQ010000001">
    <property type="protein sequence ID" value="MDM7854708.1"/>
    <property type="molecule type" value="Genomic_DNA"/>
</dbReference>
<sequence>MTDPERARNLRRRRVHERQAVVFGVLLAGIAVIGLGAAAVYTGSVSVPFLSRGFAAEPTATHAVDPYPCPPKGAKPVAYNKIVVNVYNTTDRAGLASATAAEFEERHFKLGKTGNASPYSGVAVIVFGRQGIAAGYTVAAQVPDSVLKLDARKGTSVDVLIGDGWDDVAAVDDVDLDPGTAIPTPSTCTPLDQLGVLKPTATPHTTPAKK</sequence>
<evidence type="ECO:0000259" key="2">
    <source>
        <dbReference type="Pfam" id="PF13399"/>
    </source>
</evidence>
<protein>
    <submittedName>
        <fullName evidence="3">LytR C-terminal domain-containing protein</fullName>
    </submittedName>
</protein>
<dbReference type="Gene3D" id="3.30.70.2390">
    <property type="match status" value="1"/>
</dbReference>
<proteinExistence type="predicted"/>
<evidence type="ECO:0000313" key="3">
    <source>
        <dbReference type="EMBL" id="MDM7854708.1"/>
    </source>
</evidence>
<dbReference type="RefSeq" id="WP_289454514.1">
    <property type="nucleotide sequence ID" value="NZ_JAUCGQ010000001.1"/>
</dbReference>
<keyword evidence="1" id="KW-1133">Transmembrane helix</keyword>
<comment type="caution">
    <text evidence="3">The sequence shown here is derived from an EMBL/GenBank/DDBJ whole genome shotgun (WGS) entry which is preliminary data.</text>
</comment>
<accession>A0ABT7SET5</accession>
<evidence type="ECO:0000256" key="1">
    <source>
        <dbReference type="SAM" id="Phobius"/>
    </source>
</evidence>
<organism evidence="3 4">
    <name type="scientific">Cellulomonas alba</name>
    <dbReference type="NCBI Taxonomy" id="3053467"/>
    <lineage>
        <taxon>Bacteria</taxon>
        <taxon>Bacillati</taxon>
        <taxon>Actinomycetota</taxon>
        <taxon>Actinomycetes</taxon>
        <taxon>Micrococcales</taxon>
        <taxon>Cellulomonadaceae</taxon>
        <taxon>Cellulomonas</taxon>
    </lineage>
</organism>
<evidence type="ECO:0000313" key="4">
    <source>
        <dbReference type="Proteomes" id="UP001529338"/>
    </source>
</evidence>